<keyword evidence="3" id="KW-1185">Reference proteome</keyword>
<dbReference type="RefSeq" id="WP_344336051.1">
    <property type="nucleotide sequence ID" value="NZ_BAAAPZ010000003.1"/>
</dbReference>
<dbReference type="PANTHER" id="PTHR41700">
    <property type="entry name" value="GCN5-RELATED N-ACETYLTRANSFERASE"/>
    <property type="match status" value="1"/>
</dbReference>
<organism evidence="2 3">
    <name type="scientific">Brevibacterium salitolerans</name>
    <dbReference type="NCBI Taxonomy" id="1403566"/>
    <lineage>
        <taxon>Bacteria</taxon>
        <taxon>Bacillati</taxon>
        <taxon>Actinomycetota</taxon>
        <taxon>Actinomycetes</taxon>
        <taxon>Micrococcales</taxon>
        <taxon>Brevibacteriaceae</taxon>
        <taxon>Brevibacterium</taxon>
    </lineage>
</organism>
<dbReference type="PANTHER" id="PTHR41700:SF1">
    <property type="entry name" value="N-ACETYLTRANSFERASE DOMAIN-CONTAINING PROTEIN"/>
    <property type="match status" value="1"/>
</dbReference>
<sequence length="346" mass="36271">MDAAAGISPQTIEAAEHELELAQERAGVELRLIHDPASAAEASLLLDEVWNVGAAGTTVMEPSLLMALAHAQNYVGAAVDPETGELIGVTVGFFSSPPEWAMHSHIAGVRHDEVGRGTGAAMKLHQRLWCLERGITQMTWTFDPLISRNAYFNIGRLGARVVEYHEDFYGQMRDGVNEGTASDRLLVSWDLERSAGWGGVRLGEGAAESVDAAGEVAADRGAGGVGSDGRADAAGAAGGADAAGAAGGAAAVTRGRAGAGGRPRLEDAVPALSIDDSGRPLEFDVPREAELVSLAIPSDIETLRGTDPQLADAWRHALRRGITELMADGWEVADFHRSGAYLLTHP</sequence>
<proteinExistence type="predicted"/>
<protein>
    <recommendedName>
        <fullName evidence="4">GNAT family N-acetyltransferase</fullName>
    </recommendedName>
</protein>
<evidence type="ECO:0000313" key="3">
    <source>
        <dbReference type="Proteomes" id="UP001500984"/>
    </source>
</evidence>
<evidence type="ECO:0008006" key="4">
    <source>
        <dbReference type="Google" id="ProtNLM"/>
    </source>
</evidence>
<evidence type="ECO:0000313" key="2">
    <source>
        <dbReference type="EMBL" id="GAA2093144.1"/>
    </source>
</evidence>
<dbReference type="EMBL" id="BAAAPZ010000003">
    <property type="protein sequence ID" value="GAA2093144.1"/>
    <property type="molecule type" value="Genomic_DNA"/>
</dbReference>
<accession>A0ABN2WI97</accession>
<gene>
    <name evidence="2" type="ORF">GCM10009823_11330</name>
</gene>
<feature type="region of interest" description="Disordered" evidence="1">
    <location>
        <begin position="220"/>
        <end position="239"/>
    </location>
</feature>
<reference evidence="2 3" key="1">
    <citation type="journal article" date="2019" name="Int. J. Syst. Evol. Microbiol.">
        <title>The Global Catalogue of Microorganisms (GCM) 10K type strain sequencing project: providing services to taxonomists for standard genome sequencing and annotation.</title>
        <authorList>
            <consortium name="The Broad Institute Genomics Platform"/>
            <consortium name="The Broad Institute Genome Sequencing Center for Infectious Disease"/>
            <person name="Wu L."/>
            <person name="Ma J."/>
        </authorList>
    </citation>
    <scope>NUCLEOTIDE SEQUENCE [LARGE SCALE GENOMIC DNA]</scope>
    <source>
        <strain evidence="2 3">JCM 15900</strain>
    </source>
</reference>
<dbReference type="Proteomes" id="UP001500984">
    <property type="component" value="Unassembled WGS sequence"/>
</dbReference>
<dbReference type="InterPro" id="IPR016181">
    <property type="entry name" value="Acyl_CoA_acyltransferase"/>
</dbReference>
<dbReference type="SUPFAM" id="SSF55729">
    <property type="entry name" value="Acyl-CoA N-acyltransferases (Nat)"/>
    <property type="match status" value="1"/>
</dbReference>
<name>A0ABN2WI97_9MICO</name>
<evidence type="ECO:0000256" key="1">
    <source>
        <dbReference type="SAM" id="MobiDB-lite"/>
    </source>
</evidence>
<comment type="caution">
    <text evidence="2">The sequence shown here is derived from an EMBL/GenBank/DDBJ whole genome shotgun (WGS) entry which is preliminary data.</text>
</comment>
<dbReference type="InterPro" id="IPR038764">
    <property type="entry name" value="GNAT_N_AcTrfase_prd"/>
</dbReference>